<dbReference type="Pfam" id="PF01471">
    <property type="entry name" value="PG_binding_1"/>
    <property type="match status" value="1"/>
</dbReference>
<evidence type="ECO:0000313" key="4">
    <source>
        <dbReference type="Proteomes" id="UP000626220"/>
    </source>
</evidence>
<dbReference type="Proteomes" id="UP000626220">
    <property type="component" value="Unassembled WGS sequence"/>
</dbReference>
<evidence type="ECO:0000259" key="2">
    <source>
        <dbReference type="Pfam" id="PF01471"/>
    </source>
</evidence>
<reference evidence="3" key="2">
    <citation type="submission" date="2020-09" db="EMBL/GenBank/DDBJ databases">
        <authorList>
            <person name="Sun Q."/>
            <person name="Kim S."/>
        </authorList>
    </citation>
    <scope>NUCLEOTIDE SEQUENCE</scope>
    <source>
        <strain evidence="3">KCTC 42650</strain>
    </source>
</reference>
<dbReference type="EMBL" id="BNCJ01000012">
    <property type="protein sequence ID" value="GHF61418.1"/>
    <property type="molecule type" value="Genomic_DNA"/>
</dbReference>
<dbReference type="PROSITE" id="PS51257">
    <property type="entry name" value="PROKAR_LIPOPROTEIN"/>
    <property type="match status" value="1"/>
</dbReference>
<organism evidence="3 4">
    <name type="scientific">Seohaeicola zhoushanensis</name>
    <dbReference type="NCBI Taxonomy" id="1569283"/>
    <lineage>
        <taxon>Bacteria</taxon>
        <taxon>Pseudomonadati</taxon>
        <taxon>Pseudomonadota</taxon>
        <taxon>Alphaproteobacteria</taxon>
        <taxon>Rhodobacterales</taxon>
        <taxon>Roseobacteraceae</taxon>
        <taxon>Seohaeicola</taxon>
    </lineage>
</organism>
<feature type="domain" description="Peptidoglycan binding-like" evidence="2">
    <location>
        <begin position="62"/>
        <end position="97"/>
    </location>
</feature>
<name>A0A8J3M8P0_9RHOB</name>
<evidence type="ECO:0000256" key="1">
    <source>
        <dbReference type="SAM" id="SignalP"/>
    </source>
</evidence>
<dbReference type="RefSeq" id="WP_189681504.1">
    <property type="nucleotide sequence ID" value="NZ_BNCJ01000012.1"/>
</dbReference>
<dbReference type="InterPro" id="IPR002477">
    <property type="entry name" value="Peptidoglycan-bd-like"/>
</dbReference>
<feature type="signal peptide" evidence="1">
    <location>
        <begin position="1"/>
        <end position="17"/>
    </location>
</feature>
<comment type="caution">
    <text evidence="3">The sequence shown here is derived from an EMBL/GenBank/DDBJ whole genome shotgun (WGS) entry which is preliminary data.</text>
</comment>
<feature type="chain" id="PRO_5035237667" description="Peptidoglycan binding-like domain-containing protein" evidence="1">
    <location>
        <begin position="18"/>
        <end position="123"/>
    </location>
</feature>
<proteinExistence type="predicted"/>
<protein>
    <recommendedName>
        <fullName evidence="2">Peptidoglycan binding-like domain-containing protein</fullName>
    </recommendedName>
</protein>
<keyword evidence="4" id="KW-1185">Reference proteome</keyword>
<evidence type="ECO:0000313" key="3">
    <source>
        <dbReference type="EMBL" id="GHF61418.1"/>
    </source>
</evidence>
<keyword evidence="1" id="KW-0732">Signal</keyword>
<sequence length="123" mass="13062">MTPIRPALLALALAACAAPVEDTAERLDLLAPDDACWADERLKNGSPRRYQVPCPELQTPEFIAALQRALAVRGLYDGPPSGTMDAATAEAIRRYQAPLGIWSGKLTVEAGRKLGLVVDPPAG</sequence>
<accession>A0A8J3M8P0</accession>
<dbReference type="InterPro" id="IPR036365">
    <property type="entry name" value="PGBD-like_sf"/>
</dbReference>
<dbReference type="SUPFAM" id="SSF47090">
    <property type="entry name" value="PGBD-like"/>
    <property type="match status" value="1"/>
</dbReference>
<dbReference type="Gene3D" id="1.10.101.10">
    <property type="entry name" value="PGBD-like superfamily/PGBD"/>
    <property type="match status" value="1"/>
</dbReference>
<dbReference type="AlphaFoldDB" id="A0A8J3M8P0"/>
<gene>
    <name evidence="3" type="ORF">GCM10017056_36070</name>
</gene>
<reference evidence="3" key="1">
    <citation type="journal article" date="2014" name="Int. J. Syst. Evol. Microbiol.">
        <title>Complete genome sequence of Corynebacterium casei LMG S-19264T (=DSM 44701T), isolated from a smear-ripened cheese.</title>
        <authorList>
            <consortium name="US DOE Joint Genome Institute (JGI-PGF)"/>
            <person name="Walter F."/>
            <person name="Albersmeier A."/>
            <person name="Kalinowski J."/>
            <person name="Ruckert C."/>
        </authorList>
    </citation>
    <scope>NUCLEOTIDE SEQUENCE</scope>
    <source>
        <strain evidence="3">KCTC 42650</strain>
    </source>
</reference>
<dbReference type="InterPro" id="IPR036366">
    <property type="entry name" value="PGBDSf"/>
</dbReference>